<reference evidence="1" key="1">
    <citation type="journal article" date="2018" name="BMC Genomics">
        <title>Comparative genomics of the wheat fungal pathogen Pyrenophora tritici-repentis reveals chromosomal variations and genome plasticity.</title>
        <authorList>
            <person name="Moolhuijzen P."/>
            <person name="See P.T."/>
            <person name="Hane J.K."/>
            <person name="Shi G."/>
            <person name="Liu Z."/>
            <person name="Oliver R.P."/>
            <person name="Moffat C.S."/>
        </authorList>
    </citation>
    <scope>NUCLEOTIDE SEQUENCE [LARGE SCALE GENOMIC DNA]</scope>
    <source>
        <strain evidence="1">M4</strain>
    </source>
</reference>
<reference evidence="2" key="3">
    <citation type="journal article" date="2022" name="bioRxiv">
        <title>A global pangenome for the wheat fungal pathogen Pyrenophora tritici-repentis and prediction of effector protein structural homology.</title>
        <authorList>
            <person name="Moolhuijzen P."/>
            <person name="See P.T."/>
            <person name="Shi G."/>
            <person name="Powell H.R."/>
            <person name="Cockram J."/>
            <person name="Jorgensen L.N."/>
            <person name="Benslimane H."/>
            <person name="Strelkov S.E."/>
            <person name="Turner J."/>
            <person name="Liu Z."/>
            <person name="Moffat C.S."/>
        </authorList>
    </citation>
    <scope>NUCLEOTIDE SEQUENCE</scope>
    <source>
        <strain evidence="2">86-124</strain>
    </source>
</reference>
<reference evidence="3" key="4">
    <citation type="journal article" date="2022" name="Microb. Genom.">
        <title>A global pangenome for the wheat fungal pathogen Pyrenophora tritici-repentis and prediction of effector protein structural homology.</title>
        <authorList>
            <person name="Moolhuijzen P.M."/>
            <person name="See P.T."/>
            <person name="Shi G."/>
            <person name="Powell H.R."/>
            <person name="Cockram J."/>
            <person name="Jorgensen L.N."/>
            <person name="Benslimane H."/>
            <person name="Strelkov S.E."/>
            <person name="Turner J."/>
            <person name="Liu Z."/>
            <person name="Moffat C.S."/>
        </authorList>
    </citation>
    <scope>NUCLEOTIDE SEQUENCE [LARGE SCALE GENOMIC DNA]</scope>
</reference>
<sequence>MSEFEASDEEYDIIADLEAKQIEQEERVQRVRRSLGNNSRVALGSLHGDWTLYSSQYLAALVELPDSEIEYDWTAGEIKIEAAENYGEPVVNDTYVTITSIETEEDLGIYLLKPRFASTDSITETVANNGTDQTFHCEIMFLGLELLELRIPRRAVSSDFNADEIYYVAVLN</sequence>
<dbReference type="EMBL" id="NRDI02000025">
    <property type="protein sequence ID" value="KAI1508538.1"/>
    <property type="molecule type" value="Genomic_DNA"/>
</dbReference>
<dbReference type="Proteomes" id="UP000249757">
    <property type="component" value="Unassembled WGS sequence"/>
</dbReference>
<keyword evidence="3" id="KW-1185">Reference proteome</keyword>
<accession>A0A2W1F1A4</accession>
<reference evidence="2" key="2">
    <citation type="submission" date="2021-05" db="EMBL/GenBank/DDBJ databases">
        <authorList>
            <person name="Moolhuijzen P.M."/>
            <person name="Moffat C.S."/>
        </authorList>
    </citation>
    <scope>NUCLEOTIDE SEQUENCE</scope>
    <source>
        <strain evidence="2">86-124</strain>
    </source>
</reference>
<evidence type="ECO:0000313" key="2">
    <source>
        <dbReference type="EMBL" id="KAI1508538.1"/>
    </source>
</evidence>
<organism evidence="2 3">
    <name type="scientific">Pyrenophora tritici-repentis</name>
    <dbReference type="NCBI Taxonomy" id="45151"/>
    <lineage>
        <taxon>Eukaryota</taxon>
        <taxon>Fungi</taxon>
        <taxon>Dikarya</taxon>
        <taxon>Ascomycota</taxon>
        <taxon>Pezizomycotina</taxon>
        <taxon>Dothideomycetes</taxon>
        <taxon>Pleosporomycetidae</taxon>
        <taxon>Pleosporales</taxon>
        <taxon>Pleosporineae</taxon>
        <taxon>Pleosporaceae</taxon>
        <taxon>Pyrenophora</taxon>
    </lineage>
</organism>
<dbReference type="EMBL" id="NQIK02000006">
    <property type="protein sequence ID" value="KAF7568996.1"/>
    <property type="molecule type" value="Genomic_DNA"/>
</dbReference>
<proteinExistence type="predicted"/>
<evidence type="ECO:0000313" key="1">
    <source>
        <dbReference type="EMBL" id="KAF7568996.1"/>
    </source>
</evidence>
<comment type="caution">
    <text evidence="2">The sequence shown here is derived from an EMBL/GenBank/DDBJ whole genome shotgun (WGS) entry which is preliminary data.</text>
</comment>
<dbReference type="AlphaFoldDB" id="A0A2W1F1A4"/>
<gene>
    <name evidence="2" type="ORF">Ptr86124_012490</name>
    <name evidence="1" type="ORF">PtrM4_114110</name>
</gene>
<dbReference type="Proteomes" id="UP000245464">
    <property type="component" value="Chromosome 6"/>
</dbReference>
<evidence type="ECO:0000313" key="3">
    <source>
        <dbReference type="Proteomes" id="UP000249757"/>
    </source>
</evidence>
<protein>
    <submittedName>
        <fullName evidence="2">Uncharacterized protein</fullName>
    </submittedName>
</protein>
<name>A0A2W1F1A4_9PLEO</name>